<dbReference type="AlphaFoldDB" id="A0A816IYU7"/>
<organism evidence="2">
    <name type="scientific">Brassica napus</name>
    <name type="common">Rape</name>
    <dbReference type="NCBI Taxonomy" id="3708"/>
    <lineage>
        <taxon>Eukaryota</taxon>
        <taxon>Viridiplantae</taxon>
        <taxon>Streptophyta</taxon>
        <taxon>Embryophyta</taxon>
        <taxon>Tracheophyta</taxon>
        <taxon>Spermatophyta</taxon>
        <taxon>Magnoliopsida</taxon>
        <taxon>eudicotyledons</taxon>
        <taxon>Gunneridae</taxon>
        <taxon>Pentapetalae</taxon>
        <taxon>rosids</taxon>
        <taxon>malvids</taxon>
        <taxon>Brassicales</taxon>
        <taxon>Brassicaceae</taxon>
        <taxon>Brassiceae</taxon>
        <taxon>Brassica</taxon>
    </lineage>
</organism>
<dbReference type="Proteomes" id="UP001295469">
    <property type="component" value="Chromosome C09"/>
</dbReference>
<protein>
    <submittedName>
        <fullName evidence="2">(rape) hypothetical protein</fullName>
    </submittedName>
</protein>
<evidence type="ECO:0000256" key="1">
    <source>
        <dbReference type="SAM" id="MobiDB-lite"/>
    </source>
</evidence>
<proteinExistence type="predicted"/>
<evidence type="ECO:0000313" key="2">
    <source>
        <dbReference type="EMBL" id="CAF1754966.1"/>
    </source>
</evidence>
<accession>A0A816IYU7</accession>
<name>A0A816IYU7_BRANA</name>
<dbReference type="EMBL" id="HG994373">
    <property type="protein sequence ID" value="CAF1754966.1"/>
    <property type="molecule type" value="Genomic_DNA"/>
</dbReference>
<sequence>MVNKTDRRVRGSRSSELSSNTEKSLGADRTHQTFTLTRESRAPVIIPTLHHNYLT</sequence>
<reference evidence="2" key="1">
    <citation type="submission" date="2021-01" db="EMBL/GenBank/DDBJ databases">
        <authorList>
            <consortium name="Genoscope - CEA"/>
            <person name="William W."/>
        </authorList>
    </citation>
    <scope>NUCLEOTIDE SEQUENCE</scope>
</reference>
<feature type="region of interest" description="Disordered" evidence="1">
    <location>
        <begin position="1"/>
        <end position="42"/>
    </location>
</feature>
<gene>
    <name evidence="2" type="ORF">DARMORV10_C09P41850.1</name>
</gene>
<feature type="compositionally biased region" description="Polar residues" evidence="1">
    <location>
        <begin position="12"/>
        <end position="23"/>
    </location>
</feature>